<dbReference type="Pfam" id="PF00528">
    <property type="entry name" value="BPD_transp_1"/>
    <property type="match status" value="1"/>
</dbReference>
<dbReference type="OrthoDB" id="9809425at2"/>
<comment type="subcellular location">
    <subcellularLocation>
        <location evidence="1 7">Cell membrane</location>
        <topology evidence="1 7">Multi-pass membrane protein</topology>
    </subcellularLocation>
</comment>
<evidence type="ECO:0000256" key="4">
    <source>
        <dbReference type="ARBA" id="ARBA00022692"/>
    </source>
</evidence>
<name>A0A1N6Q0V4_9ACTN</name>
<feature type="transmembrane region" description="Helical" evidence="7">
    <location>
        <begin position="277"/>
        <end position="302"/>
    </location>
</feature>
<dbReference type="Gene3D" id="1.10.3720.10">
    <property type="entry name" value="MetI-like"/>
    <property type="match status" value="1"/>
</dbReference>
<keyword evidence="3" id="KW-1003">Cell membrane</keyword>
<dbReference type="PROSITE" id="PS50928">
    <property type="entry name" value="ABC_TM1"/>
    <property type="match status" value="1"/>
</dbReference>
<feature type="domain" description="ABC transmembrane type-1" evidence="8">
    <location>
        <begin position="96"/>
        <end position="299"/>
    </location>
</feature>
<accession>A0A1N6Q0V4</accession>
<dbReference type="RefSeq" id="WP_076466577.1">
    <property type="nucleotide sequence ID" value="NZ_FTNF01000001.1"/>
</dbReference>
<dbReference type="PANTHER" id="PTHR43163">
    <property type="entry name" value="DIPEPTIDE TRANSPORT SYSTEM PERMEASE PROTEIN DPPB-RELATED"/>
    <property type="match status" value="1"/>
</dbReference>
<dbReference type="GO" id="GO:0005886">
    <property type="term" value="C:plasma membrane"/>
    <property type="evidence" value="ECO:0007669"/>
    <property type="project" value="UniProtKB-SubCell"/>
</dbReference>
<keyword evidence="10" id="KW-1185">Reference proteome</keyword>
<evidence type="ECO:0000313" key="9">
    <source>
        <dbReference type="EMBL" id="SIQ10099.1"/>
    </source>
</evidence>
<dbReference type="Proteomes" id="UP000186004">
    <property type="component" value="Unassembled WGS sequence"/>
</dbReference>
<dbReference type="GO" id="GO:0055085">
    <property type="term" value="P:transmembrane transport"/>
    <property type="evidence" value="ECO:0007669"/>
    <property type="project" value="InterPro"/>
</dbReference>
<feature type="transmembrane region" description="Helical" evidence="7">
    <location>
        <begin position="176"/>
        <end position="195"/>
    </location>
</feature>
<keyword evidence="6 7" id="KW-0472">Membrane</keyword>
<evidence type="ECO:0000256" key="5">
    <source>
        <dbReference type="ARBA" id="ARBA00022989"/>
    </source>
</evidence>
<evidence type="ECO:0000256" key="1">
    <source>
        <dbReference type="ARBA" id="ARBA00004651"/>
    </source>
</evidence>
<evidence type="ECO:0000256" key="7">
    <source>
        <dbReference type="RuleBase" id="RU363032"/>
    </source>
</evidence>
<dbReference type="EMBL" id="FTNF01000001">
    <property type="protein sequence ID" value="SIQ10099.1"/>
    <property type="molecule type" value="Genomic_DNA"/>
</dbReference>
<dbReference type="STRING" id="1198245.SAMN05444858_101114"/>
<dbReference type="InterPro" id="IPR035906">
    <property type="entry name" value="MetI-like_sf"/>
</dbReference>
<proteinExistence type="inferred from homology"/>
<evidence type="ECO:0000256" key="3">
    <source>
        <dbReference type="ARBA" id="ARBA00022475"/>
    </source>
</evidence>
<dbReference type="InterPro" id="IPR000515">
    <property type="entry name" value="MetI-like"/>
</dbReference>
<comment type="similarity">
    <text evidence="7">Belongs to the binding-protein-dependent transport system permease family.</text>
</comment>
<dbReference type="SUPFAM" id="SSF161098">
    <property type="entry name" value="MetI-like"/>
    <property type="match status" value="1"/>
</dbReference>
<dbReference type="Pfam" id="PF19300">
    <property type="entry name" value="BPD_transp_1_N"/>
    <property type="match status" value="1"/>
</dbReference>
<organism evidence="9 10">
    <name type="scientific">Micromonospora avicenniae</name>
    <dbReference type="NCBI Taxonomy" id="1198245"/>
    <lineage>
        <taxon>Bacteria</taxon>
        <taxon>Bacillati</taxon>
        <taxon>Actinomycetota</taxon>
        <taxon>Actinomycetes</taxon>
        <taxon>Micromonosporales</taxon>
        <taxon>Micromonosporaceae</taxon>
        <taxon>Micromonospora</taxon>
    </lineage>
</organism>
<dbReference type="AlphaFoldDB" id="A0A1N6Q0V4"/>
<gene>
    <name evidence="9" type="ORF">SAMN05444858_101114</name>
</gene>
<evidence type="ECO:0000256" key="6">
    <source>
        <dbReference type="ARBA" id="ARBA00023136"/>
    </source>
</evidence>
<dbReference type="CDD" id="cd06261">
    <property type="entry name" value="TM_PBP2"/>
    <property type="match status" value="1"/>
</dbReference>
<keyword evidence="2 7" id="KW-0813">Transport</keyword>
<evidence type="ECO:0000259" key="8">
    <source>
        <dbReference type="PROSITE" id="PS50928"/>
    </source>
</evidence>
<reference evidence="9 10" key="1">
    <citation type="submission" date="2017-01" db="EMBL/GenBank/DDBJ databases">
        <authorList>
            <person name="Mah S.A."/>
            <person name="Swanson W.J."/>
            <person name="Moy G.W."/>
            <person name="Vacquier V.D."/>
        </authorList>
    </citation>
    <scope>NUCLEOTIDE SEQUENCE [LARGE SCALE GENOMIC DNA]</scope>
    <source>
        <strain evidence="9 10">DSM 45758</strain>
    </source>
</reference>
<keyword evidence="5 7" id="KW-1133">Transmembrane helix</keyword>
<sequence length="309" mass="34072">MGRYLLRRLLQLVPVFIGTTLLIYVLVWVMVPGDPFAGKCGERPCPPGFVAMMTEKFHLDQPWYVQYAHYMQNLFQGDFGTTFSGRSINDIIASAYPNTLKLALVALAIEAIIGLTAGVLSGLRRNGFLDNLVLVSTLFLIALPIFVIGFLLQWLLGVQWHIVEPTVSNEMRLSELIMPGFVLGSISMAYIARVARTSISENRRSDYVRTAIAKGLPMRRVVGVHLLRNSLIPVVTLLGTDLGALMGGAIVTEGIFNIKGIGGTVYRSITTKESATVVSIVVILVLVYLLMNLLVDLLYAALDPRIRYE</sequence>
<feature type="transmembrane region" description="Helical" evidence="7">
    <location>
        <begin position="102"/>
        <end position="120"/>
    </location>
</feature>
<dbReference type="InterPro" id="IPR045621">
    <property type="entry name" value="BPD_transp_1_N"/>
</dbReference>
<evidence type="ECO:0000256" key="2">
    <source>
        <dbReference type="ARBA" id="ARBA00022448"/>
    </source>
</evidence>
<feature type="transmembrane region" description="Helical" evidence="7">
    <location>
        <begin position="12"/>
        <end position="31"/>
    </location>
</feature>
<dbReference type="PANTHER" id="PTHR43163:SF7">
    <property type="entry name" value="DIPEPTIDE-TRANSPORT INTEGRAL MEMBRANE PROTEIN ABC TRANSPORTER DPPB-RELATED"/>
    <property type="match status" value="1"/>
</dbReference>
<evidence type="ECO:0000313" key="10">
    <source>
        <dbReference type="Proteomes" id="UP000186004"/>
    </source>
</evidence>
<keyword evidence="4 7" id="KW-0812">Transmembrane</keyword>
<feature type="transmembrane region" description="Helical" evidence="7">
    <location>
        <begin position="132"/>
        <end position="156"/>
    </location>
</feature>
<protein>
    <submittedName>
        <fullName evidence="9">Oligopeptide transport system permease protein</fullName>
    </submittedName>
</protein>